<dbReference type="Pfam" id="PF05949">
    <property type="entry name" value="DUF881"/>
    <property type="match status" value="1"/>
</dbReference>
<dbReference type="AlphaFoldDB" id="A0A917TFD9"/>
<dbReference type="OrthoDB" id="2439649at2"/>
<dbReference type="PANTHER" id="PTHR37313">
    <property type="entry name" value="UPF0749 PROTEIN RV1825"/>
    <property type="match status" value="1"/>
</dbReference>
<organism evidence="3 4">
    <name type="scientific">Paraliobacillus quinghaiensis</name>
    <dbReference type="NCBI Taxonomy" id="470815"/>
    <lineage>
        <taxon>Bacteria</taxon>
        <taxon>Bacillati</taxon>
        <taxon>Bacillota</taxon>
        <taxon>Bacilli</taxon>
        <taxon>Bacillales</taxon>
        <taxon>Bacillaceae</taxon>
        <taxon>Paraliobacillus</taxon>
    </lineage>
</organism>
<protein>
    <submittedName>
        <fullName evidence="3">UPF0749 protein YlxX</fullName>
    </submittedName>
</protein>
<reference evidence="3" key="2">
    <citation type="submission" date="2020-09" db="EMBL/GenBank/DDBJ databases">
        <authorList>
            <person name="Sun Q."/>
            <person name="Zhou Y."/>
        </authorList>
    </citation>
    <scope>NUCLEOTIDE SEQUENCE</scope>
    <source>
        <strain evidence="3">CGMCC 1.6333</strain>
    </source>
</reference>
<dbReference type="Gene3D" id="3.30.70.1880">
    <property type="entry name" value="Protein of unknown function DUF881"/>
    <property type="match status" value="1"/>
</dbReference>
<sequence length="238" mass="27352">MSKKSKFAVSIICAFFGLMIAIQFQSVQKPKERDTRDMWEVRAQLQEEQKTQQKLYQQLKELEAVTKQYQENTERQQIETLQKSIDSLKEKAGLTRKTTSGVILTIKPIFRGSTEQEYPSVTSELLNRLINELNTYGATDIAIENQRVISITSIRNVNGETYVNNLRLPDLPIEIKIMADDPNRLIDHMEVSQSKDDFAIENMLLDTSYQEEITLPAYQGNINLDIVEVNETQETGDE</sequence>
<feature type="coiled-coil region" evidence="2">
    <location>
        <begin position="42"/>
        <end position="91"/>
    </location>
</feature>
<reference evidence="3" key="1">
    <citation type="journal article" date="2014" name="Int. J. Syst. Evol. Microbiol.">
        <title>Complete genome sequence of Corynebacterium casei LMG S-19264T (=DSM 44701T), isolated from a smear-ripened cheese.</title>
        <authorList>
            <consortium name="US DOE Joint Genome Institute (JGI-PGF)"/>
            <person name="Walter F."/>
            <person name="Albersmeier A."/>
            <person name="Kalinowski J."/>
            <person name="Ruckert C."/>
        </authorList>
    </citation>
    <scope>NUCLEOTIDE SEQUENCE</scope>
    <source>
        <strain evidence="3">CGMCC 1.6333</strain>
    </source>
</reference>
<keyword evidence="2" id="KW-0175">Coiled coil</keyword>
<comment type="similarity">
    <text evidence="1">Belongs to the UPF0749 family.</text>
</comment>
<dbReference type="PANTHER" id="PTHR37313:SF2">
    <property type="entry name" value="UPF0749 PROTEIN YLXX"/>
    <property type="match status" value="1"/>
</dbReference>
<comment type="caution">
    <text evidence="3">The sequence shown here is derived from an EMBL/GenBank/DDBJ whole genome shotgun (WGS) entry which is preliminary data.</text>
</comment>
<proteinExistence type="inferred from homology"/>
<evidence type="ECO:0000256" key="2">
    <source>
        <dbReference type="SAM" id="Coils"/>
    </source>
</evidence>
<dbReference type="EMBL" id="BMLG01000001">
    <property type="protein sequence ID" value="GGM20640.1"/>
    <property type="molecule type" value="Genomic_DNA"/>
</dbReference>
<dbReference type="InterPro" id="IPR010273">
    <property type="entry name" value="DUF881"/>
</dbReference>
<evidence type="ECO:0000256" key="1">
    <source>
        <dbReference type="ARBA" id="ARBA00009108"/>
    </source>
</evidence>
<dbReference type="RefSeq" id="WP_117153025.1">
    <property type="nucleotide sequence ID" value="NZ_BMLG01000001.1"/>
</dbReference>
<dbReference type="Proteomes" id="UP000618460">
    <property type="component" value="Unassembled WGS sequence"/>
</dbReference>
<gene>
    <name evidence="3" type="primary">ylxX</name>
    <name evidence="3" type="ORF">GCM10011351_03110</name>
</gene>
<keyword evidence="4" id="KW-1185">Reference proteome</keyword>
<evidence type="ECO:0000313" key="3">
    <source>
        <dbReference type="EMBL" id="GGM20640.1"/>
    </source>
</evidence>
<name>A0A917TFD9_9BACI</name>
<accession>A0A917TFD9</accession>
<evidence type="ECO:0000313" key="4">
    <source>
        <dbReference type="Proteomes" id="UP000618460"/>
    </source>
</evidence>